<evidence type="ECO:0000259" key="1">
    <source>
        <dbReference type="Pfam" id="PF03732"/>
    </source>
</evidence>
<gene>
    <name evidence="2" type="ORF">CR513_55693</name>
</gene>
<feature type="domain" description="Retrotransposon gag" evidence="1">
    <location>
        <begin position="15"/>
        <end position="84"/>
    </location>
</feature>
<dbReference type="Pfam" id="PF03732">
    <property type="entry name" value="Retrotrans_gag"/>
    <property type="match status" value="1"/>
</dbReference>
<sequence length="163" mass="18693">MFPLGRGTPSIQAILREVAMHCLATLLPRSIKSFNNLAASFVSQFAANKVKRLEVVNLFDIRLAKVETLKSYLARFNNATVQAVIPEGQKGEAKHPAQPRPRDYLLTFTLLREKRAQILQEIYHTRLLKFPKEVKGRVLGGNRQDRCEFHNAYDHSMEECWTL</sequence>
<accession>A0A371EHU9</accession>
<dbReference type="EMBL" id="QJKJ01013799">
    <property type="protein sequence ID" value="RDX65632.1"/>
    <property type="molecule type" value="Genomic_DNA"/>
</dbReference>
<proteinExistence type="predicted"/>
<protein>
    <recommendedName>
        <fullName evidence="1">Retrotransposon gag domain-containing protein</fullName>
    </recommendedName>
</protein>
<keyword evidence="3" id="KW-1185">Reference proteome</keyword>
<dbReference type="Proteomes" id="UP000257109">
    <property type="component" value="Unassembled WGS sequence"/>
</dbReference>
<comment type="caution">
    <text evidence="2">The sequence shown here is derived from an EMBL/GenBank/DDBJ whole genome shotgun (WGS) entry which is preliminary data.</text>
</comment>
<evidence type="ECO:0000313" key="3">
    <source>
        <dbReference type="Proteomes" id="UP000257109"/>
    </source>
</evidence>
<feature type="non-terminal residue" evidence="2">
    <location>
        <position position="163"/>
    </location>
</feature>
<dbReference type="AlphaFoldDB" id="A0A371EHU9"/>
<organism evidence="2 3">
    <name type="scientific">Mucuna pruriens</name>
    <name type="common">Velvet bean</name>
    <name type="synonym">Dolichos pruriens</name>
    <dbReference type="NCBI Taxonomy" id="157652"/>
    <lineage>
        <taxon>Eukaryota</taxon>
        <taxon>Viridiplantae</taxon>
        <taxon>Streptophyta</taxon>
        <taxon>Embryophyta</taxon>
        <taxon>Tracheophyta</taxon>
        <taxon>Spermatophyta</taxon>
        <taxon>Magnoliopsida</taxon>
        <taxon>eudicotyledons</taxon>
        <taxon>Gunneridae</taxon>
        <taxon>Pentapetalae</taxon>
        <taxon>rosids</taxon>
        <taxon>fabids</taxon>
        <taxon>Fabales</taxon>
        <taxon>Fabaceae</taxon>
        <taxon>Papilionoideae</taxon>
        <taxon>50 kb inversion clade</taxon>
        <taxon>NPAAA clade</taxon>
        <taxon>indigoferoid/millettioid clade</taxon>
        <taxon>Phaseoleae</taxon>
        <taxon>Mucuna</taxon>
    </lineage>
</organism>
<reference evidence="2" key="1">
    <citation type="submission" date="2018-05" db="EMBL/GenBank/DDBJ databases">
        <title>Draft genome of Mucuna pruriens seed.</title>
        <authorList>
            <person name="Nnadi N.E."/>
            <person name="Vos R."/>
            <person name="Hasami M.H."/>
            <person name="Devisetty U.K."/>
            <person name="Aguiy J.C."/>
        </authorList>
    </citation>
    <scope>NUCLEOTIDE SEQUENCE [LARGE SCALE GENOMIC DNA]</scope>
    <source>
        <strain evidence="2">JCA_2017</strain>
    </source>
</reference>
<evidence type="ECO:0000313" key="2">
    <source>
        <dbReference type="EMBL" id="RDX65632.1"/>
    </source>
</evidence>
<name>A0A371EHU9_MUCPR</name>
<dbReference type="InterPro" id="IPR005162">
    <property type="entry name" value="Retrotrans_gag_dom"/>
</dbReference>